<evidence type="ECO:0000313" key="14">
    <source>
        <dbReference type="Proteomes" id="UP000195514"/>
    </source>
</evidence>
<keyword evidence="3 9" id="KW-0963">Cytoplasm</keyword>
<dbReference type="AlphaFoldDB" id="A0A1Y6K3P5"/>
<dbReference type="NCBIfam" id="TIGR00663">
    <property type="entry name" value="dnan"/>
    <property type="match status" value="1"/>
</dbReference>
<evidence type="ECO:0000256" key="3">
    <source>
        <dbReference type="ARBA" id="ARBA00022490"/>
    </source>
</evidence>
<dbReference type="InterPro" id="IPR046938">
    <property type="entry name" value="DNA_clamp_sf"/>
</dbReference>
<dbReference type="EMBL" id="LT859958">
    <property type="protein sequence ID" value="SMX53219.1"/>
    <property type="molecule type" value="Genomic_DNA"/>
</dbReference>
<keyword evidence="5 9" id="KW-0548">Nucleotidyltransferase</keyword>
<evidence type="ECO:0000256" key="6">
    <source>
        <dbReference type="ARBA" id="ARBA00022705"/>
    </source>
</evidence>
<dbReference type="GO" id="GO:0006271">
    <property type="term" value="P:DNA strand elongation involved in DNA replication"/>
    <property type="evidence" value="ECO:0007669"/>
    <property type="project" value="TreeGrafter"/>
</dbReference>
<dbReference type="GO" id="GO:0003677">
    <property type="term" value="F:DNA binding"/>
    <property type="evidence" value="ECO:0007669"/>
    <property type="project" value="UniProtKB-UniRule"/>
</dbReference>
<reference evidence="14" key="1">
    <citation type="submission" date="2017-05" db="EMBL/GenBank/DDBJ databases">
        <authorList>
            <person name="Kirkegaard R."/>
            <person name="Mcilroy J S."/>
        </authorList>
    </citation>
    <scope>NUCLEOTIDE SEQUENCE [LARGE SCALE GENOMIC DNA]</scope>
</reference>
<dbReference type="Pfam" id="PF00712">
    <property type="entry name" value="DNA_pol3_beta"/>
    <property type="match status" value="1"/>
</dbReference>
<sequence>MKVHVNQTQLAHSVNMVSRAVSPRSTLPVLANILIKTDEGRLRLSATNLELGITSWIGARIEGEGAITVPSRTFTDLVSNLPNEKVVMTLDRSTQTLNVRCGTSETNIKGIDAEEFPPIPEPDLEQAVPLNVTNFREMVHQVAFAASVEEARPVLTGVLLKLDGDHITMAATDGFRISIREDDIPNPVSHPIEAIIPARALIELSRIVSSASEDTLIMTFPAERGQVIFHMQNLELVSQLIEGSFPDYRAIVPPSFKTHTLLSTSGLLKACKQTEIIAREGTNVARLNLIPEAGEASPGTLELSAQSEQTGSSEILVDASVDGTPLLVAFNVRYLREVLEVIKTDNVWLETNAATTPALIRPQGDDHFKHIIMPMHIN</sequence>
<evidence type="ECO:0000256" key="4">
    <source>
        <dbReference type="ARBA" id="ARBA00022679"/>
    </source>
</evidence>
<name>A0A1Y6K3P5_9CHLR</name>
<dbReference type="InterPro" id="IPR022634">
    <property type="entry name" value="DNA_polIII_beta_N"/>
</dbReference>
<feature type="domain" description="DNA polymerase III beta sliding clamp central" evidence="11">
    <location>
        <begin position="130"/>
        <end position="247"/>
    </location>
</feature>
<dbReference type="InterPro" id="IPR001001">
    <property type="entry name" value="DNA_polIII_beta"/>
</dbReference>
<gene>
    <name evidence="13" type="primary">dnaN</name>
    <name evidence="13" type="ORF">CFX1CAM_0153</name>
</gene>
<dbReference type="Pfam" id="PF02768">
    <property type="entry name" value="DNA_pol3_beta_3"/>
    <property type="match status" value="1"/>
</dbReference>
<organism evidence="13 14">
    <name type="scientific">Candidatus Brevifilum fermentans</name>
    <dbReference type="NCBI Taxonomy" id="1986204"/>
    <lineage>
        <taxon>Bacteria</taxon>
        <taxon>Bacillati</taxon>
        <taxon>Chloroflexota</taxon>
        <taxon>Anaerolineae</taxon>
        <taxon>Anaerolineales</taxon>
        <taxon>Anaerolineaceae</taxon>
        <taxon>Candidatus Brevifilum</taxon>
    </lineage>
</organism>
<dbReference type="PANTHER" id="PTHR30478:SF0">
    <property type="entry name" value="BETA SLIDING CLAMP"/>
    <property type="match status" value="1"/>
</dbReference>
<protein>
    <recommendedName>
        <fullName evidence="9">Beta sliding clamp</fullName>
    </recommendedName>
</protein>
<dbReference type="GO" id="GO:0008408">
    <property type="term" value="F:3'-5' exonuclease activity"/>
    <property type="evidence" value="ECO:0007669"/>
    <property type="project" value="InterPro"/>
</dbReference>
<dbReference type="OrthoDB" id="8421503at2"/>
<dbReference type="Gene3D" id="3.70.10.10">
    <property type="match status" value="1"/>
</dbReference>
<dbReference type="Proteomes" id="UP000195514">
    <property type="component" value="Chromosome I"/>
</dbReference>
<dbReference type="SMART" id="SM00480">
    <property type="entry name" value="POL3Bc"/>
    <property type="match status" value="1"/>
</dbReference>
<comment type="similarity">
    <text evidence="2 9">Belongs to the beta sliding clamp family.</text>
</comment>
<comment type="function">
    <text evidence="9">Confers DNA tethering and processivity to DNA polymerases and other proteins. Acts as a clamp, forming a ring around DNA (a reaction catalyzed by the clamp-loading complex) which diffuses in an ATP-independent manner freely and bidirectionally along dsDNA. Initially characterized for its ability to contact the catalytic subunit of DNA polymerase III (Pol III), a complex, multichain enzyme responsible for most of the replicative synthesis in bacteria; Pol III exhibits 3'-5' exonuclease proofreading activity. The beta chain is required for initiation of replication as well as for processivity of DNA replication.</text>
</comment>
<dbReference type="PANTHER" id="PTHR30478">
    <property type="entry name" value="DNA POLYMERASE III SUBUNIT BETA"/>
    <property type="match status" value="1"/>
</dbReference>
<feature type="domain" description="DNA polymerase III beta sliding clamp C-terminal" evidence="12">
    <location>
        <begin position="250"/>
        <end position="375"/>
    </location>
</feature>
<evidence type="ECO:0000256" key="1">
    <source>
        <dbReference type="ARBA" id="ARBA00004496"/>
    </source>
</evidence>
<evidence type="ECO:0000259" key="10">
    <source>
        <dbReference type="Pfam" id="PF00712"/>
    </source>
</evidence>
<feature type="domain" description="DNA polymerase III beta sliding clamp N-terminal" evidence="10">
    <location>
        <begin position="1"/>
        <end position="119"/>
    </location>
</feature>
<dbReference type="RefSeq" id="WP_087861171.1">
    <property type="nucleotide sequence ID" value="NZ_LT859958.1"/>
</dbReference>
<proteinExistence type="inferred from homology"/>
<keyword evidence="14" id="KW-1185">Reference proteome</keyword>
<dbReference type="InterPro" id="IPR022635">
    <property type="entry name" value="DNA_polIII_beta_C"/>
</dbReference>
<keyword evidence="4 9" id="KW-0808">Transferase</keyword>
<evidence type="ECO:0000256" key="5">
    <source>
        <dbReference type="ARBA" id="ARBA00022695"/>
    </source>
</evidence>
<evidence type="ECO:0000256" key="8">
    <source>
        <dbReference type="ARBA" id="ARBA00023125"/>
    </source>
</evidence>
<dbReference type="GO" id="GO:0005737">
    <property type="term" value="C:cytoplasm"/>
    <property type="evidence" value="ECO:0007669"/>
    <property type="project" value="UniProtKB-SubCell"/>
</dbReference>
<comment type="subunit">
    <text evidence="9">Forms a ring-shaped head-to-tail homodimer around DNA.</text>
</comment>
<dbReference type="CDD" id="cd00140">
    <property type="entry name" value="beta_clamp"/>
    <property type="match status" value="1"/>
</dbReference>
<dbReference type="Pfam" id="PF02767">
    <property type="entry name" value="DNA_pol3_beta_2"/>
    <property type="match status" value="1"/>
</dbReference>
<evidence type="ECO:0000259" key="11">
    <source>
        <dbReference type="Pfam" id="PF02767"/>
    </source>
</evidence>
<comment type="subcellular location">
    <subcellularLocation>
        <location evidence="1 9">Cytoplasm</location>
    </subcellularLocation>
</comment>
<dbReference type="Gene3D" id="3.10.150.10">
    <property type="entry name" value="DNA Polymerase III, subunit A, domain 2"/>
    <property type="match status" value="1"/>
</dbReference>
<keyword evidence="7 9" id="KW-0239">DNA-directed DNA polymerase</keyword>
<dbReference type="GO" id="GO:0003887">
    <property type="term" value="F:DNA-directed DNA polymerase activity"/>
    <property type="evidence" value="ECO:0007669"/>
    <property type="project" value="UniProtKB-UniRule"/>
</dbReference>
<keyword evidence="8" id="KW-0238">DNA-binding</keyword>
<dbReference type="SUPFAM" id="SSF55979">
    <property type="entry name" value="DNA clamp"/>
    <property type="match status" value="3"/>
</dbReference>
<evidence type="ECO:0000256" key="9">
    <source>
        <dbReference type="PIRNR" id="PIRNR000804"/>
    </source>
</evidence>
<accession>A0A1Y6K3P5</accession>
<keyword evidence="6 9" id="KW-0235">DNA replication</keyword>
<evidence type="ECO:0000256" key="7">
    <source>
        <dbReference type="ARBA" id="ARBA00022932"/>
    </source>
</evidence>
<dbReference type="KEGG" id="abat:CFX1CAM_0153"/>
<dbReference type="GO" id="GO:0009360">
    <property type="term" value="C:DNA polymerase III complex"/>
    <property type="evidence" value="ECO:0007669"/>
    <property type="project" value="InterPro"/>
</dbReference>
<evidence type="ECO:0000259" key="12">
    <source>
        <dbReference type="Pfam" id="PF02768"/>
    </source>
</evidence>
<evidence type="ECO:0000313" key="13">
    <source>
        <dbReference type="EMBL" id="SMX53219.1"/>
    </source>
</evidence>
<dbReference type="PIRSF" id="PIRSF000804">
    <property type="entry name" value="DNA_pol_III_b"/>
    <property type="match status" value="1"/>
</dbReference>
<dbReference type="InterPro" id="IPR022637">
    <property type="entry name" value="DNA_polIII_beta_cen"/>
</dbReference>
<evidence type="ECO:0000256" key="2">
    <source>
        <dbReference type="ARBA" id="ARBA00010752"/>
    </source>
</evidence>